<evidence type="ECO:0000313" key="3">
    <source>
        <dbReference type="EMBL" id="RUS33329.1"/>
    </source>
</evidence>
<protein>
    <submittedName>
        <fullName evidence="3">Uncharacterized protein</fullName>
    </submittedName>
</protein>
<gene>
    <name evidence="3" type="ORF">BC938DRAFT_472111</name>
</gene>
<keyword evidence="1" id="KW-0175">Coiled coil</keyword>
<feature type="region of interest" description="Disordered" evidence="2">
    <location>
        <begin position="105"/>
        <end position="147"/>
    </location>
</feature>
<keyword evidence="4" id="KW-1185">Reference proteome</keyword>
<dbReference type="AlphaFoldDB" id="A0A433QU64"/>
<comment type="caution">
    <text evidence="3">The sequence shown here is derived from an EMBL/GenBank/DDBJ whole genome shotgun (WGS) entry which is preliminary data.</text>
</comment>
<feature type="coiled-coil region" evidence="1">
    <location>
        <begin position="196"/>
        <end position="352"/>
    </location>
</feature>
<feature type="compositionally biased region" description="Polar residues" evidence="2">
    <location>
        <begin position="1"/>
        <end position="15"/>
    </location>
</feature>
<proteinExistence type="predicted"/>
<sequence length="685" mass="78336">MSSLLNNRQQEASRGTTDKRSQSATKTDSQKGGHGKPSRSKSEQPDVGASISGSPSQDRQSRMQNFFALVNVFVFSEKRSTAKIPVFLAIVDVFDFHYLGKEPRTATGISTTIPPDPKYGNITKHQGQPGHQNKGPSNPSHSTESRVDVDQEILDALEAQNSLPRGKTKEFFKRISDWAKIYKENSRLKGLFYDVSDVLQQQRENFKETVANWEREKAEWQKQLAEMEAEHVKTRENIKDEGAHKAAIEDVRHDCETRLVELEMEHQRSIQEIERLKNVIQLQFEPEHHHRLREEIKIEFQQELSKAEQQIAHLTYEKDRHREQKEDYLNRIEKMNIERSEIYSKIMDLEKKLVLEMSFRPQENQAATGIFAMDGANPMTLNQTWPKVYMTMRKAVENMFKQGALRTDVIHARYDELLRHATIPTDRTGKPGKSVQKRLVEHAISVKLAAIWDVILLDEGGRVERSAGEAIFPEIEKAFKELGSLQDGQVSEMSVLVGRMKAELARQLLGRLPVPTDVEVEKKFKEQPDFNPFVGLGSRYGEQMRKFWRQMAETVIQTLAEFTGESTLEQWMLSVYFLVYTCIHVRLQMEAIGSGGMMVFFAGSTIDCLAILKEEQRGKSGSSVVLESELHDAVESINRSKRGEECEEDKMVFLTVFPGVANVKMNDGRITIDEQIQKQCLVLSC</sequence>
<dbReference type="EMBL" id="RBNJ01001286">
    <property type="protein sequence ID" value="RUS33329.1"/>
    <property type="molecule type" value="Genomic_DNA"/>
</dbReference>
<feature type="compositionally biased region" description="Polar residues" evidence="2">
    <location>
        <begin position="123"/>
        <end position="142"/>
    </location>
</feature>
<name>A0A433QU64_9FUNG</name>
<evidence type="ECO:0000313" key="4">
    <source>
        <dbReference type="Proteomes" id="UP000274822"/>
    </source>
</evidence>
<feature type="region of interest" description="Disordered" evidence="2">
    <location>
        <begin position="1"/>
        <end position="59"/>
    </location>
</feature>
<dbReference type="Proteomes" id="UP000274822">
    <property type="component" value="Unassembled WGS sequence"/>
</dbReference>
<accession>A0A433QU64</accession>
<organism evidence="3 4">
    <name type="scientific">Jimgerdemannia flammicorona</name>
    <dbReference type="NCBI Taxonomy" id="994334"/>
    <lineage>
        <taxon>Eukaryota</taxon>
        <taxon>Fungi</taxon>
        <taxon>Fungi incertae sedis</taxon>
        <taxon>Mucoromycota</taxon>
        <taxon>Mucoromycotina</taxon>
        <taxon>Endogonomycetes</taxon>
        <taxon>Endogonales</taxon>
        <taxon>Endogonaceae</taxon>
        <taxon>Jimgerdemannia</taxon>
    </lineage>
</organism>
<evidence type="ECO:0000256" key="2">
    <source>
        <dbReference type="SAM" id="MobiDB-lite"/>
    </source>
</evidence>
<reference evidence="3 4" key="1">
    <citation type="journal article" date="2018" name="New Phytol.">
        <title>Phylogenomics of Endogonaceae and evolution of mycorrhizas within Mucoromycota.</title>
        <authorList>
            <person name="Chang Y."/>
            <person name="Desiro A."/>
            <person name="Na H."/>
            <person name="Sandor L."/>
            <person name="Lipzen A."/>
            <person name="Clum A."/>
            <person name="Barry K."/>
            <person name="Grigoriev I.V."/>
            <person name="Martin F.M."/>
            <person name="Stajich J.E."/>
            <person name="Smith M.E."/>
            <person name="Bonito G."/>
            <person name="Spatafora J.W."/>
        </authorList>
    </citation>
    <scope>NUCLEOTIDE SEQUENCE [LARGE SCALE GENOMIC DNA]</scope>
    <source>
        <strain evidence="3 4">AD002</strain>
    </source>
</reference>
<evidence type="ECO:0000256" key="1">
    <source>
        <dbReference type="SAM" id="Coils"/>
    </source>
</evidence>